<dbReference type="InterPro" id="IPR033121">
    <property type="entry name" value="PEPTIDASE_A1"/>
</dbReference>
<evidence type="ECO:0000256" key="20">
    <source>
        <dbReference type="SAM" id="SignalP"/>
    </source>
</evidence>
<dbReference type="MEROPS" id="A01.040"/>
<dbReference type="SMART" id="SM01377">
    <property type="entry name" value="Ribosomal_L40e"/>
    <property type="match status" value="1"/>
</dbReference>
<evidence type="ECO:0000256" key="19">
    <source>
        <dbReference type="ARBA" id="ARBA00035124"/>
    </source>
</evidence>
<comment type="similarity">
    <text evidence="5">In the N-terminal section; belongs to the ubiquitin family.</text>
</comment>
<dbReference type="InterPro" id="IPR032799">
    <property type="entry name" value="TAXi_C"/>
</dbReference>
<dbReference type="InterPro" id="IPR021109">
    <property type="entry name" value="Peptidase_aspartic_dom_sf"/>
</dbReference>
<comment type="subcellular location">
    <subcellularLocation>
        <location evidence="3">Cytoplasm</location>
    </subcellularLocation>
    <subcellularLocation>
        <location evidence="2">Nucleus</location>
    </subcellularLocation>
</comment>
<dbReference type="Gene3D" id="3.10.20.90">
    <property type="entry name" value="Phosphatidylinositol 3-kinase Catalytic Subunit, Chain A, domain 1"/>
    <property type="match status" value="1"/>
</dbReference>
<dbReference type="Gramene" id="LPERR09G08900.1">
    <property type="protein sequence ID" value="LPERR09G08900.1"/>
    <property type="gene ID" value="LPERR09G08900"/>
</dbReference>
<comment type="function">
    <text evidence="1">Component of the 60S subunit of the ribosome.</text>
</comment>
<evidence type="ECO:0000256" key="13">
    <source>
        <dbReference type="ARBA" id="ARBA00022801"/>
    </source>
</evidence>
<dbReference type="PROSITE" id="PS51767">
    <property type="entry name" value="PEPTIDASE_A1"/>
    <property type="match status" value="1"/>
</dbReference>
<evidence type="ECO:0000259" key="22">
    <source>
        <dbReference type="PROSITE" id="PS51767"/>
    </source>
</evidence>
<dbReference type="EnsemblPlants" id="LPERR09G08900.1">
    <property type="protein sequence ID" value="LPERR09G08900.1"/>
    <property type="gene ID" value="LPERR09G08900"/>
</dbReference>
<dbReference type="GO" id="GO:0005634">
    <property type="term" value="C:nucleus"/>
    <property type="evidence" value="ECO:0007669"/>
    <property type="project" value="UniProtKB-SubCell"/>
</dbReference>
<dbReference type="InterPro" id="IPR038587">
    <property type="entry name" value="Ribosomal_eL40_sf"/>
</dbReference>
<protein>
    <submittedName>
        <fullName evidence="23">Uncharacterized protein</fullName>
    </submittedName>
</protein>
<dbReference type="GO" id="GO:0009536">
    <property type="term" value="C:plastid"/>
    <property type="evidence" value="ECO:0007669"/>
    <property type="project" value="UniProtKB-ARBA"/>
</dbReference>
<evidence type="ECO:0000256" key="5">
    <source>
        <dbReference type="ARBA" id="ARBA00008373"/>
    </source>
</evidence>
<keyword evidence="16" id="KW-0325">Glycoprotein</keyword>
<evidence type="ECO:0000313" key="24">
    <source>
        <dbReference type="Proteomes" id="UP000032180"/>
    </source>
</evidence>
<keyword evidence="18" id="KW-0687">Ribonucleoprotein</keyword>
<evidence type="ECO:0000256" key="18">
    <source>
        <dbReference type="ARBA" id="ARBA00023274"/>
    </source>
</evidence>
<name>A0A0D9XED7_9ORYZ</name>
<dbReference type="GO" id="GO:0004190">
    <property type="term" value="F:aspartic-type endopeptidase activity"/>
    <property type="evidence" value="ECO:0007669"/>
    <property type="project" value="UniProtKB-KW"/>
</dbReference>
<evidence type="ECO:0000256" key="11">
    <source>
        <dbReference type="ARBA" id="ARBA00022729"/>
    </source>
</evidence>
<dbReference type="Gene3D" id="4.10.1060.50">
    <property type="match status" value="1"/>
</dbReference>
<evidence type="ECO:0000256" key="17">
    <source>
        <dbReference type="ARBA" id="ARBA00023242"/>
    </source>
</evidence>
<evidence type="ECO:0000259" key="21">
    <source>
        <dbReference type="PROSITE" id="PS50053"/>
    </source>
</evidence>
<evidence type="ECO:0000256" key="12">
    <source>
        <dbReference type="ARBA" id="ARBA00022750"/>
    </source>
</evidence>
<keyword evidence="9" id="KW-1017">Isopeptide bond</keyword>
<feature type="domain" description="Ubiquitin-like" evidence="21">
    <location>
        <begin position="440"/>
        <end position="515"/>
    </location>
</feature>
<evidence type="ECO:0000313" key="23">
    <source>
        <dbReference type="EnsemblPlants" id="LPERR09G08900.1"/>
    </source>
</evidence>
<dbReference type="Pfam" id="PF14543">
    <property type="entry name" value="TAXi_N"/>
    <property type="match status" value="1"/>
</dbReference>
<organism evidence="23 24">
    <name type="scientific">Leersia perrieri</name>
    <dbReference type="NCBI Taxonomy" id="77586"/>
    <lineage>
        <taxon>Eukaryota</taxon>
        <taxon>Viridiplantae</taxon>
        <taxon>Streptophyta</taxon>
        <taxon>Embryophyta</taxon>
        <taxon>Tracheophyta</taxon>
        <taxon>Spermatophyta</taxon>
        <taxon>Magnoliopsida</taxon>
        <taxon>Liliopsida</taxon>
        <taxon>Poales</taxon>
        <taxon>Poaceae</taxon>
        <taxon>BOP clade</taxon>
        <taxon>Oryzoideae</taxon>
        <taxon>Oryzeae</taxon>
        <taxon>Oryzinae</taxon>
        <taxon>Leersia</taxon>
    </lineage>
</organism>
<dbReference type="GO" id="GO:1990904">
    <property type="term" value="C:ribonucleoprotein complex"/>
    <property type="evidence" value="ECO:0007669"/>
    <property type="project" value="UniProtKB-KW"/>
</dbReference>
<dbReference type="InterPro" id="IPR001975">
    <property type="entry name" value="Ribosomal_eL40_dom"/>
</dbReference>
<dbReference type="Pfam" id="PF00240">
    <property type="entry name" value="ubiquitin"/>
    <property type="match status" value="1"/>
</dbReference>
<dbReference type="InterPro" id="IPR011332">
    <property type="entry name" value="Ribosomal_zn-bd"/>
</dbReference>
<accession>A0A0D9XED7</accession>
<dbReference type="GO" id="GO:0006412">
    <property type="term" value="P:translation"/>
    <property type="evidence" value="ECO:0007669"/>
    <property type="project" value="InterPro"/>
</dbReference>
<dbReference type="PRINTS" id="PR00348">
    <property type="entry name" value="UBIQUITIN"/>
</dbReference>
<evidence type="ECO:0000256" key="4">
    <source>
        <dbReference type="ARBA" id="ARBA00007447"/>
    </source>
</evidence>
<keyword evidence="10" id="KW-0645">Protease</keyword>
<dbReference type="SMART" id="SM00213">
    <property type="entry name" value="UBQ"/>
    <property type="match status" value="1"/>
</dbReference>
<dbReference type="STRING" id="77586.A0A0D9XED7"/>
<evidence type="ECO:0000256" key="16">
    <source>
        <dbReference type="ARBA" id="ARBA00023180"/>
    </source>
</evidence>
<evidence type="ECO:0000256" key="1">
    <source>
        <dbReference type="ARBA" id="ARBA00002241"/>
    </source>
</evidence>
<dbReference type="GO" id="GO:0005840">
    <property type="term" value="C:ribosome"/>
    <property type="evidence" value="ECO:0007669"/>
    <property type="project" value="UniProtKB-KW"/>
</dbReference>
<dbReference type="eggNOG" id="KOG0003">
    <property type="taxonomic scope" value="Eukaryota"/>
</dbReference>
<dbReference type="Proteomes" id="UP000032180">
    <property type="component" value="Chromosome 9"/>
</dbReference>
<proteinExistence type="inferred from homology"/>
<dbReference type="InterPro" id="IPR032861">
    <property type="entry name" value="TAXi_N"/>
</dbReference>
<dbReference type="SUPFAM" id="SSF54236">
    <property type="entry name" value="Ubiquitin-like"/>
    <property type="match status" value="1"/>
</dbReference>
<evidence type="ECO:0000256" key="7">
    <source>
        <dbReference type="ARBA" id="ARBA00010570"/>
    </source>
</evidence>
<dbReference type="PROSITE" id="PS50053">
    <property type="entry name" value="UBIQUITIN_2"/>
    <property type="match status" value="1"/>
</dbReference>
<reference evidence="23 24" key="1">
    <citation type="submission" date="2012-08" db="EMBL/GenBank/DDBJ databases">
        <title>Oryza genome evolution.</title>
        <authorList>
            <person name="Wing R.A."/>
        </authorList>
    </citation>
    <scope>NUCLEOTIDE SEQUENCE</scope>
</reference>
<evidence type="ECO:0000256" key="3">
    <source>
        <dbReference type="ARBA" id="ARBA00004496"/>
    </source>
</evidence>
<dbReference type="InterPro" id="IPR019956">
    <property type="entry name" value="Ubiquitin_dom"/>
</dbReference>
<dbReference type="SUPFAM" id="SSF57829">
    <property type="entry name" value="Zn-binding ribosomal proteins"/>
    <property type="match status" value="1"/>
</dbReference>
<dbReference type="PROSITE" id="PS00299">
    <property type="entry name" value="UBIQUITIN_1"/>
    <property type="match status" value="1"/>
</dbReference>
<dbReference type="GO" id="GO:0003735">
    <property type="term" value="F:structural constituent of ribosome"/>
    <property type="evidence" value="ECO:0007669"/>
    <property type="project" value="InterPro"/>
</dbReference>
<reference evidence="24" key="2">
    <citation type="submission" date="2013-12" db="EMBL/GenBank/DDBJ databases">
        <authorList>
            <person name="Yu Y."/>
            <person name="Lee S."/>
            <person name="de Baynast K."/>
            <person name="Wissotski M."/>
            <person name="Liu L."/>
            <person name="Talag J."/>
            <person name="Goicoechea J."/>
            <person name="Angelova A."/>
            <person name="Jetty R."/>
            <person name="Kudrna D."/>
            <person name="Golser W."/>
            <person name="Rivera L."/>
            <person name="Zhang J."/>
            <person name="Wing R."/>
        </authorList>
    </citation>
    <scope>NUCLEOTIDE SEQUENCE</scope>
</reference>
<keyword evidence="15" id="KW-0689">Ribosomal protein</keyword>
<keyword evidence="13" id="KW-0378">Hydrolase</keyword>
<comment type="similarity">
    <text evidence="4">Belongs to the peptidase A1 family.</text>
</comment>
<dbReference type="PANTHER" id="PTHR47967:SF38">
    <property type="entry name" value="OS09G0452400 PROTEIN"/>
    <property type="match status" value="1"/>
</dbReference>
<dbReference type="FunFam" id="4.10.1060.50:FF:000001">
    <property type="entry name" value="ubiquitin-60S ribosomal protein L40"/>
    <property type="match status" value="1"/>
</dbReference>
<comment type="subunit">
    <text evidence="19">Part of the 60S ribosomal subunit.</text>
</comment>
<dbReference type="GO" id="GO:0003729">
    <property type="term" value="F:mRNA binding"/>
    <property type="evidence" value="ECO:0007669"/>
    <property type="project" value="UniProtKB-ARBA"/>
</dbReference>
<dbReference type="InterPro" id="IPR000626">
    <property type="entry name" value="Ubiquitin-like_dom"/>
</dbReference>
<comment type="similarity">
    <text evidence="6">Belongs to the ubiquitin family.</text>
</comment>
<comment type="similarity">
    <text evidence="7">In the C-terminal section; belongs to the eukaryotic ribosomal protein eL40 family.</text>
</comment>
<evidence type="ECO:0000256" key="14">
    <source>
        <dbReference type="ARBA" id="ARBA00022843"/>
    </source>
</evidence>
<keyword evidence="8" id="KW-0963">Cytoplasm</keyword>
<evidence type="ECO:0000256" key="9">
    <source>
        <dbReference type="ARBA" id="ARBA00022499"/>
    </source>
</evidence>
<evidence type="ECO:0000256" key="15">
    <source>
        <dbReference type="ARBA" id="ARBA00022980"/>
    </source>
</evidence>
<dbReference type="GO" id="GO:0005576">
    <property type="term" value="C:extracellular region"/>
    <property type="evidence" value="ECO:0007669"/>
    <property type="project" value="TreeGrafter"/>
</dbReference>
<dbReference type="FunFam" id="3.10.20.90:FF:000016">
    <property type="entry name" value="Polyubiquitin 3"/>
    <property type="match status" value="1"/>
</dbReference>
<dbReference type="Pfam" id="PF01020">
    <property type="entry name" value="Ribosomal_L40e"/>
    <property type="match status" value="1"/>
</dbReference>
<dbReference type="CDD" id="cd05476">
    <property type="entry name" value="pepsin_A_like_plant"/>
    <property type="match status" value="1"/>
</dbReference>
<feature type="signal peptide" evidence="20">
    <location>
        <begin position="1"/>
        <end position="20"/>
    </location>
</feature>
<dbReference type="PANTHER" id="PTHR47967">
    <property type="entry name" value="OS07G0603500 PROTEIN-RELATED"/>
    <property type="match status" value="1"/>
</dbReference>
<evidence type="ECO:0000256" key="10">
    <source>
        <dbReference type="ARBA" id="ARBA00022670"/>
    </source>
</evidence>
<keyword evidence="12" id="KW-0064">Aspartyl protease</keyword>
<dbReference type="AlphaFoldDB" id="A0A0D9XED7"/>
<feature type="chain" id="PRO_5002350278" evidence="20">
    <location>
        <begin position="21"/>
        <end position="588"/>
    </location>
</feature>
<evidence type="ECO:0000256" key="8">
    <source>
        <dbReference type="ARBA" id="ARBA00022490"/>
    </source>
</evidence>
<dbReference type="GO" id="GO:0006508">
    <property type="term" value="P:proteolysis"/>
    <property type="evidence" value="ECO:0007669"/>
    <property type="project" value="UniProtKB-KW"/>
</dbReference>
<evidence type="ECO:0000256" key="6">
    <source>
        <dbReference type="ARBA" id="ARBA00008430"/>
    </source>
</evidence>
<keyword evidence="24" id="KW-1185">Reference proteome</keyword>
<dbReference type="InterPro" id="IPR019954">
    <property type="entry name" value="Ubiquitin_CS"/>
</dbReference>
<keyword evidence="17" id="KW-0539">Nucleus</keyword>
<feature type="domain" description="Peptidase A1" evidence="22">
    <location>
        <begin position="91"/>
        <end position="439"/>
    </location>
</feature>
<dbReference type="SUPFAM" id="SSF50630">
    <property type="entry name" value="Acid proteases"/>
    <property type="match status" value="1"/>
</dbReference>
<evidence type="ECO:0000256" key="2">
    <source>
        <dbReference type="ARBA" id="ARBA00004123"/>
    </source>
</evidence>
<dbReference type="FunFam" id="2.40.70.10:FF:000016">
    <property type="entry name" value="Probable aspartic protease At2g35615"/>
    <property type="match status" value="1"/>
</dbReference>
<sequence length="588" mass="63685">MAAFLLVLLLPILLPVDVAAAQDGFGFKATLTHVDANTGFDKAQLLSRAVARSRTRVAALRSSLAASTSTPTAADAITAARILLRYSEGEYLMDVGIGTPPRYFSAMVDTGSDLIWTQCAPCLLCVEQPTPYFEPAKSPSYTTLTCSSPMCDALYAPLCFQNLCVYQAFYGDSASTAGVLANETFTFGTNVTRVAVPRVTFGCGNMNAGTLFNGSGMVGFGRGPLSLVSQLGSPRFSYCLTSFMSPATSRLYFGAYATLNSTNTSSSGGPVQSTPFIVNPALPTLYYLNMTGISVAGDLLPIDPSVFAINETDGSGGVIIDSGVTVTYLAQPAYGVVQQAFVEWVGLPRVNATPSDTFDTCFKWPPPPRGMVTLPELVLHFDGADMELPLENYMAVDGLGNLCLAMLPSDDGSIIGSFQQQNLHKSTESVRRRSREGAKTQIFVKTLTGKTITLEVESSDTIDNVKAKIQDKEGIPPDQQRLIFAGKQLEDGRSLADYNIQKESTLHLVLRLRGGTRGGYPKGIEPSLRELAQKYNENKLVCRKCYARLPLRSTNCRKKKRGHSNQIRPKKRFMSKFQGGDQVNQWKA</sequence>
<dbReference type="HOGENOM" id="CLU_005738_1_3_1"/>
<dbReference type="Gene3D" id="2.40.70.10">
    <property type="entry name" value="Acid Proteases"/>
    <property type="match status" value="2"/>
</dbReference>
<keyword evidence="11 20" id="KW-0732">Signal</keyword>
<keyword evidence="14" id="KW-0832">Ubl conjugation</keyword>
<dbReference type="CDD" id="cd01803">
    <property type="entry name" value="Ubl_ubiquitin"/>
    <property type="match status" value="1"/>
</dbReference>
<dbReference type="Pfam" id="PF14541">
    <property type="entry name" value="TAXi_C"/>
    <property type="match status" value="1"/>
</dbReference>
<dbReference type="InterPro" id="IPR029071">
    <property type="entry name" value="Ubiquitin-like_domsf"/>
</dbReference>
<dbReference type="InterPro" id="IPR034161">
    <property type="entry name" value="Pepsin-like_plant"/>
</dbReference>
<dbReference type="eggNOG" id="KOG1339">
    <property type="taxonomic scope" value="Eukaryota"/>
</dbReference>
<dbReference type="InterPro" id="IPR051708">
    <property type="entry name" value="Plant_Aspart_Prot_A1"/>
</dbReference>
<reference evidence="23" key="3">
    <citation type="submission" date="2015-04" db="UniProtKB">
        <authorList>
            <consortium name="EnsemblPlants"/>
        </authorList>
    </citation>
    <scope>IDENTIFICATION</scope>
</reference>